<reference evidence="13 14" key="1">
    <citation type="journal article" date="2016" name="G3 (Bethesda)">
        <title>First Draft Assembly and Annotation of the Genome of a California Endemic Oak Quercus lobata Nee (Fagaceae).</title>
        <authorList>
            <person name="Sork V.L."/>
            <person name="Fitz-Gibbon S.T."/>
            <person name="Puiu D."/>
            <person name="Crepeau M."/>
            <person name="Gugger P.F."/>
            <person name="Sherman R."/>
            <person name="Stevens K."/>
            <person name="Langley C.H."/>
            <person name="Pellegrini M."/>
            <person name="Salzberg S.L."/>
        </authorList>
    </citation>
    <scope>NUCLEOTIDE SEQUENCE [LARGE SCALE GENOMIC DNA]</scope>
    <source>
        <strain evidence="13 14">cv. SW786</strain>
    </source>
</reference>
<reference evidence="13" key="2">
    <citation type="submission" date="2021-01" db="UniProtKB">
        <authorList>
            <consortium name="EnsemblPlants"/>
        </authorList>
    </citation>
    <scope>IDENTIFICATION</scope>
</reference>
<name>A0A7N2LUN0_QUELO</name>
<feature type="domain" description="Plastid lipid-associated protein/fibrillin conserved" evidence="12">
    <location>
        <begin position="177"/>
        <end position="261"/>
    </location>
</feature>
<protein>
    <recommendedName>
        <fullName evidence="12">Plastid lipid-associated protein/fibrillin conserved domain-containing protein</fullName>
    </recommendedName>
</protein>
<evidence type="ECO:0000256" key="11">
    <source>
        <dbReference type="ARBA" id="ARBA00023180"/>
    </source>
</evidence>
<comment type="subcellular location">
    <subcellularLocation>
        <location evidence="2">Membrane</location>
        <topology evidence="2">Single-pass type I membrane protein</topology>
    </subcellularLocation>
    <subcellularLocation>
        <location evidence="1">Plastid</location>
    </subcellularLocation>
</comment>
<dbReference type="Pfam" id="PF13855">
    <property type="entry name" value="LRR_8"/>
    <property type="match status" value="1"/>
</dbReference>
<dbReference type="EMBL" id="LRBV02000005">
    <property type="status" value="NOT_ANNOTATED_CDS"/>
    <property type="molecule type" value="Genomic_DNA"/>
</dbReference>
<keyword evidence="6" id="KW-0732">Signal</keyword>
<sequence>MSSTSLRIFLPVQFHQICASKVTFLLHPNIDSIDISFNDIQGPITSDIKNAKSLVNLFAGHNRLSGELPTEISEVTSLNLEGKIPQCIGNFSYYLRVMNLGMNNFQGTITDAFAKGNQLRTIVFNDNNLKGLLPKSFINCTNLEVLDLGNNMINDLFLHWFEALINLQASEFVVENKKHDLLRAIQETKRGLVATADQRSSIEEALVSVEGYNMGLPIDLVKLDGTWHLQYTSAPDVLILFEAAARLPFFQITIQNINVSEQLQALIAPAILPRSFLSLQILQFIRASELRSL</sequence>
<evidence type="ECO:0000256" key="1">
    <source>
        <dbReference type="ARBA" id="ARBA00004474"/>
    </source>
</evidence>
<dbReference type="PANTHER" id="PTHR48061">
    <property type="entry name" value="LEUCINE-RICH REPEAT RECEPTOR PROTEIN KINASE EMS1-LIKE-RELATED"/>
    <property type="match status" value="1"/>
</dbReference>
<dbReference type="InterPro" id="IPR006843">
    <property type="entry name" value="PAP/fibrillin_dom"/>
</dbReference>
<evidence type="ECO:0000256" key="10">
    <source>
        <dbReference type="ARBA" id="ARBA00023170"/>
    </source>
</evidence>
<dbReference type="SUPFAM" id="SSF52058">
    <property type="entry name" value="L domain-like"/>
    <property type="match status" value="1"/>
</dbReference>
<keyword evidence="8" id="KW-1133">Transmembrane helix</keyword>
<evidence type="ECO:0000256" key="2">
    <source>
        <dbReference type="ARBA" id="ARBA00004479"/>
    </source>
</evidence>
<organism evidence="13 14">
    <name type="scientific">Quercus lobata</name>
    <name type="common">Valley oak</name>
    <dbReference type="NCBI Taxonomy" id="97700"/>
    <lineage>
        <taxon>Eukaryota</taxon>
        <taxon>Viridiplantae</taxon>
        <taxon>Streptophyta</taxon>
        <taxon>Embryophyta</taxon>
        <taxon>Tracheophyta</taxon>
        <taxon>Spermatophyta</taxon>
        <taxon>Magnoliopsida</taxon>
        <taxon>eudicotyledons</taxon>
        <taxon>Gunneridae</taxon>
        <taxon>Pentapetalae</taxon>
        <taxon>rosids</taxon>
        <taxon>fabids</taxon>
        <taxon>Fagales</taxon>
        <taxon>Fagaceae</taxon>
        <taxon>Quercus</taxon>
    </lineage>
</organism>
<proteinExistence type="inferred from homology"/>
<dbReference type="PANTHER" id="PTHR48061:SF46">
    <property type="entry name" value="LEUCINE-RICH REPEAT-CONTAINING N-TERMINAL PLANT-TYPE DOMAIN-CONTAINING PROTEIN"/>
    <property type="match status" value="1"/>
</dbReference>
<evidence type="ECO:0000256" key="4">
    <source>
        <dbReference type="ARBA" id="ARBA00022640"/>
    </source>
</evidence>
<keyword evidence="9" id="KW-0472">Membrane</keyword>
<keyword evidence="4" id="KW-0934">Plastid</keyword>
<evidence type="ECO:0000256" key="6">
    <source>
        <dbReference type="ARBA" id="ARBA00022729"/>
    </source>
</evidence>
<dbReference type="Gramene" id="QL05p083819:mrna">
    <property type="protein sequence ID" value="QL05p083819:mrna"/>
    <property type="gene ID" value="QL05p083819"/>
</dbReference>
<keyword evidence="10" id="KW-0675">Receptor</keyword>
<keyword evidence="5" id="KW-0812">Transmembrane</keyword>
<evidence type="ECO:0000256" key="3">
    <source>
        <dbReference type="ARBA" id="ARBA00005845"/>
    </source>
</evidence>
<keyword evidence="14" id="KW-1185">Reference proteome</keyword>
<dbReference type="GO" id="GO:0009536">
    <property type="term" value="C:plastid"/>
    <property type="evidence" value="ECO:0007669"/>
    <property type="project" value="UniProtKB-SubCell"/>
</dbReference>
<dbReference type="EnsemblPlants" id="QL05p083819:mrna">
    <property type="protein sequence ID" value="QL05p083819:mrna"/>
    <property type="gene ID" value="QL05p083819"/>
</dbReference>
<dbReference type="Proteomes" id="UP000594261">
    <property type="component" value="Chromosome 5"/>
</dbReference>
<dbReference type="InParanoid" id="A0A7N2LUN0"/>
<dbReference type="GO" id="GO:0016020">
    <property type="term" value="C:membrane"/>
    <property type="evidence" value="ECO:0007669"/>
    <property type="project" value="UniProtKB-SubCell"/>
</dbReference>
<evidence type="ECO:0000259" key="12">
    <source>
        <dbReference type="Pfam" id="PF04755"/>
    </source>
</evidence>
<evidence type="ECO:0000313" key="13">
    <source>
        <dbReference type="EnsemblPlants" id="QL05p083819:mrna"/>
    </source>
</evidence>
<dbReference type="InterPro" id="IPR032675">
    <property type="entry name" value="LRR_dom_sf"/>
</dbReference>
<evidence type="ECO:0000256" key="9">
    <source>
        <dbReference type="ARBA" id="ARBA00023136"/>
    </source>
</evidence>
<evidence type="ECO:0000256" key="7">
    <source>
        <dbReference type="ARBA" id="ARBA00022946"/>
    </source>
</evidence>
<comment type="similarity">
    <text evidence="3">Belongs to the PAP/fibrillin family.</text>
</comment>
<accession>A0A7N2LUN0</accession>
<keyword evidence="11" id="KW-0325">Glycoprotein</keyword>
<dbReference type="InterPro" id="IPR001611">
    <property type="entry name" value="Leu-rich_rpt"/>
</dbReference>
<evidence type="ECO:0000313" key="14">
    <source>
        <dbReference type="Proteomes" id="UP000594261"/>
    </source>
</evidence>
<dbReference type="AlphaFoldDB" id="A0A7N2LUN0"/>
<keyword evidence="7" id="KW-0809">Transit peptide</keyword>
<dbReference type="Gene3D" id="3.80.10.10">
    <property type="entry name" value="Ribonuclease Inhibitor"/>
    <property type="match status" value="1"/>
</dbReference>
<evidence type="ECO:0000256" key="8">
    <source>
        <dbReference type="ARBA" id="ARBA00022989"/>
    </source>
</evidence>
<dbReference type="InterPro" id="IPR046956">
    <property type="entry name" value="RLP23-like"/>
</dbReference>
<dbReference type="Pfam" id="PF04755">
    <property type="entry name" value="PAP_fibrillin"/>
    <property type="match status" value="1"/>
</dbReference>
<evidence type="ECO:0000256" key="5">
    <source>
        <dbReference type="ARBA" id="ARBA00022692"/>
    </source>
</evidence>